<dbReference type="Gene3D" id="3.40.50.880">
    <property type="match status" value="1"/>
</dbReference>
<reference evidence="2 3" key="1">
    <citation type="submission" date="2024-05" db="EMBL/GenBank/DDBJ databases">
        <title>A draft genome resource for the thread blight pathogen Marasmius tenuissimus strain MS-2.</title>
        <authorList>
            <person name="Yulfo-Soto G.E."/>
            <person name="Baruah I.K."/>
            <person name="Amoako-Attah I."/>
            <person name="Bukari Y."/>
            <person name="Meinhardt L.W."/>
            <person name="Bailey B.A."/>
            <person name="Cohen S.P."/>
        </authorList>
    </citation>
    <scope>NUCLEOTIDE SEQUENCE [LARGE SCALE GENOMIC DNA]</scope>
    <source>
        <strain evidence="2 3">MS-2</strain>
    </source>
</reference>
<evidence type="ECO:0000259" key="1">
    <source>
        <dbReference type="Pfam" id="PF01965"/>
    </source>
</evidence>
<evidence type="ECO:0000313" key="3">
    <source>
        <dbReference type="Proteomes" id="UP001437256"/>
    </source>
</evidence>
<evidence type="ECO:0000313" key="2">
    <source>
        <dbReference type="EMBL" id="KAL0069192.1"/>
    </source>
</evidence>
<feature type="domain" description="DJ-1/PfpI" evidence="1">
    <location>
        <begin position="32"/>
        <end position="104"/>
    </location>
</feature>
<dbReference type="Pfam" id="PF01965">
    <property type="entry name" value="DJ-1_PfpI"/>
    <property type="match status" value="1"/>
</dbReference>
<gene>
    <name evidence="2" type="ORF">AAF712_003880</name>
</gene>
<dbReference type="InterPro" id="IPR002818">
    <property type="entry name" value="DJ-1/PfpI"/>
</dbReference>
<sequence length="132" mass="14666">MNLHLIANTLDPVSTKPRSAAMNPHNSNFSQSLVPTHTFSNPPKKLDVLFVPGGLGSRSPDLDNQIKFIRETYPRVQYLLSICTGAWLTARAGVLDNRNATSNKRSWAGREGLGNNTNWITHARIWNEVSVI</sequence>
<protein>
    <recommendedName>
        <fullName evidence="1">DJ-1/PfpI domain-containing protein</fullName>
    </recommendedName>
</protein>
<proteinExistence type="predicted"/>
<dbReference type="Proteomes" id="UP001437256">
    <property type="component" value="Unassembled WGS sequence"/>
</dbReference>
<dbReference type="EMBL" id="JBBXMP010000014">
    <property type="protein sequence ID" value="KAL0069192.1"/>
    <property type="molecule type" value="Genomic_DNA"/>
</dbReference>
<dbReference type="SUPFAM" id="SSF52317">
    <property type="entry name" value="Class I glutamine amidotransferase-like"/>
    <property type="match status" value="1"/>
</dbReference>
<comment type="caution">
    <text evidence="2">The sequence shown here is derived from an EMBL/GenBank/DDBJ whole genome shotgun (WGS) entry which is preliminary data.</text>
</comment>
<dbReference type="InterPro" id="IPR052158">
    <property type="entry name" value="INH-QAR"/>
</dbReference>
<dbReference type="PANTHER" id="PTHR43130:SF15">
    <property type="entry name" value="THIJ_PFPI FAMILY PROTEIN (AFU_ORTHOLOGUE AFUA_5G14240)"/>
    <property type="match status" value="1"/>
</dbReference>
<name>A0ABR3A9K6_9AGAR</name>
<dbReference type="InterPro" id="IPR029062">
    <property type="entry name" value="Class_I_gatase-like"/>
</dbReference>
<keyword evidence="3" id="KW-1185">Reference proteome</keyword>
<accession>A0ABR3A9K6</accession>
<dbReference type="PANTHER" id="PTHR43130">
    <property type="entry name" value="ARAC-FAMILY TRANSCRIPTIONAL REGULATOR"/>
    <property type="match status" value="1"/>
</dbReference>
<organism evidence="2 3">
    <name type="scientific">Marasmius tenuissimus</name>
    <dbReference type="NCBI Taxonomy" id="585030"/>
    <lineage>
        <taxon>Eukaryota</taxon>
        <taxon>Fungi</taxon>
        <taxon>Dikarya</taxon>
        <taxon>Basidiomycota</taxon>
        <taxon>Agaricomycotina</taxon>
        <taxon>Agaricomycetes</taxon>
        <taxon>Agaricomycetidae</taxon>
        <taxon>Agaricales</taxon>
        <taxon>Marasmiineae</taxon>
        <taxon>Marasmiaceae</taxon>
        <taxon>Marasmius</taxon>
    </lineage>
</organism>